<accession>A0A2P2PRQ6</accession>
<reference evidence="1" key="1">
    <citation type="submission" date="2018-02" db="EMBL/GenBank/DDBJ databases">
        <title>Rhizophora mucronata_Transcriptome.</title>
        <authorList>
            <person name="Meera S.P."/>
            <person name="Sreeshan A."/>
            <person name="Augustine A."/>
        </authorList>
    </citation>
    <scope>NUCLEOTIDE SEQUENCE</scope>
    <source>
        <tissue evidence="1">Leaf</tissue>
    </source>
</reference>
<name>A0A2P2PRQ6_RHIMU</name>
<dbReference type="EMBL" id="GGEC01076899">
    <property type="protein sequence ID" value="MBX57383.1"/>
    <property type="molecule type" value="Transcribed_RNA"/>
</dbReference>
<organism evidence="1">
    <name type="scientific">Rhizophora mucronata</name>
    <name type="common">Asiatic mangrove</name>
    <dbReference type="NCBI Taxonomy" id="61149"/>
    <lineage>
        <taxon>Eukaryota</taxon>
        <taxon>Viridiplantae</taxon>
        <taxon>Streptophyta</taxon>
        <taxon>Embryophyta</taxon>
        <taxon>Tracheophyta</taxon>
        <taxon>Spermatophyta</taxon>
        <taxon>Magnoliopsida</taxon>
        <taxon>eudicotyledons</taxon>
        <taxon>Gunneridae</taxon>
        <taxon>Pentapetalae</taxon>
        <taxon>rosids</taxon>
        <taxon>fabids</taxon>
        <taxon>Malpighiales</taxon>
        <taxon>Rhizophoraceae</taxon>
        <taxon>Rhizophora</taxon>
    </lineage>
</organism>
<proteinExistence type="predicted"/>
<evidence type="ECO:0000313" key="1">
    <source>
        <dbReference type="EMBL" id="MBX57383.1"/>
    </source>
</evidence>
<sequence length="28" mass="3363">MPFFWEILKLCKTTVFFSYGINHLLSIN</sequence>
<protein>
    <submittedName>
        <fullName evidence="1">Uncharacterized protein</fullName>
    </submittedName>
</protein>
<dbReference type="AlphaFoldDB" id="A0A2P2PRQ6"/>